<dbReference type="CDD" id="cd02393">
    <property type="entry name" value="KH-I_PNPase"/>
    <property type="match status" value="1"/>
</dbReference>
<comment type="caution">
    <text evidence="10">The sequence shown here is derived from an EMBL/GenBank/DDBJ whole genome shotgun (WGS) entry which is preliminary data.</text>
</comment>
<evidence type="ECO:0000313" key="10">
    <source>
        <dbReference type="EMBL" id="TCU33146.1"/>
    </source>
</evidence>
<reference evidence="10 11" key="1">
    <citation type="submission" date="2019-03" db="EMBL/GenBank/DDBJ databases">
        <title>Genomic Encyclopedia of Type Strains, Phase IV (KMG-V): Genome sequencing to study the core and pangenomes of soil and plant-associated prokaryotes.</title>
        <authorList>
            <person name="Whitman W."/>
        </authorList>
    </citation>
    <scope>NUCLEOTIDE SEQUENCE [LARGE SCALE GENOMIC DNA]</scope>
    <source>
        <strain evidence="10 11">IE4868</strain>
    </source>
</reference>
<dbReference type="Gene3D" id="3.30.1370.10">
    <property type="entry name" value="K Homology domain, type 1"/>
    <property type="match status" value="1"/>
</dbReference>
<dbReference type="Gene3D" id="2.40.50.140">
    <property type="entry name" value="Nucleic acid-binding proteins"/>
    <property type="match status" value="1"/>
</dbReference>
<evidence type="ECO:0000256" key="7">
    <source>
        <dbReference type="ARBA" id="ARBA00022884"/>
    </source>
</evidence>
<dbReference type="NCBIfam" id="NF008805">
    <property type="entry name" value="PRK11824.1"/>
    <property type="match status" value="1"/>
</dbReference>
<dbReference type="EMBL" id="SMBK01000017">
    <property type="protein sequence ID" value="TCU33146.1"/>
    <property type="molecule type" value="Genomic_DNA"/>
</dbReference>
<dbReference type="GO" id="GO:0005829">
    <property type="term" value="C:cytosol"/>
    <property type="evidence" value="ECO:0007669"/>
    <property type="project" value="TreeGrafter"/>
</dbReference>
<dbReference type="CDD" id="cd11363">
    <property type="entry name" value="RNase_PH_PNPase_1"/>
    <property type="match status" value="1"/>
</dbReference>
<dbReference type="SMART" id="SM00316">
    <property type="entry name" value="S1"/>
    <property type="match status" value="1"/>
</dbReference>
<dbReference type="SUPFAM" id="SSF54791">
    <property type="entry name" value="Eukaryotic type KH-domain (KH-domain type I)"/>
    <property type="match status" value="1"/>
</dbReference>
<evidence type="ECO:0000256" key="1">
    <source>
        <dbReference type="ARBA" id="ARBA00007404"/>
    </source>
</evidence>
<dbReference type="InterPro" id="IPR015848">
    <property type="entry name" value="PNPase_PH_RNA-bd_bac/org-type"/>
</dbReference>
<comment type="cofactor">
    <cofactor evidence="8">
        <name>Mg(2+)</name>
        <dbReference type="ChEBI" id="CHEBI:18420"/>
    </cofactor>
</comment>
<dbReference type="Gene3D" id="3.30.230.70">
    <property type="entry name" value="GHMP Kinase, N-terminal domain"/>
    <property type="match status" value="2"/>
</dbReference>
<dbReference type="Pfam" id="PF03726">
    <property type="entry name" value="PNPase"/>
    <property type="match status" value="1"/>
</dbReference>
<sequence>MRLALSHVYTPLGNLPGFTLPIFSDGSDFFAQIVENQTIVGFEQVDLSSSSDIKAANVSLQVGVGDEEMVSFRDLDCNDAIGSNRTIISSLRDTIELYHSRPFLFLEIAEFVGDRSRQLLARQAIRALERDIDPASQLDLWWGGQNQFFSDGIGFYTNTVEIEWAGRPLKLETGKIARQADGAVLATYGETVVLATVVSAKAPKPGQDFFPLTVNYQEKIYAAGKIPGGYFKREGRPSENETLVSRLIDRPIRPLFPEGYKNDTQVVVTVVQHDLENNPDILSMVAASAALTISGVPYMGPVGGARVGYINGEYVLNPHLDEMDESILDLVVAGTQDAVLMVESEAKELNEEIMLGAVMFGHKGFQPVIDAIIKLAEVAAKEPRDFTPEDHSELEAEMLSIAETELRAAYKIIQKADRFDAVDAVKAKVKAHFLPEGVEPKYTAEVIGAVFKHLQAKIVRWNILDTKSRIDGRDLSTVRPIVSEVGILPRTHGSALFTRGETQAIVVATLGTGEDEQYVDSLTGMYKEKFMLHYNFPPYSVGETGRMGSPGRREIGHGKLAWRAIRPMLPAAEQFPYTLRVVSEITESNGSSSMATVCGASLALMDAGVPLAKPVAGIAMGLILEGERFAVLSDILGDEDHLGDMDFKVAGTADGITSLQMDIKIAGITEEIMKVALSQAQGGRKHILGEMANAITEGRSQLGEFAPRIEVMNIPVDKIREVIGSGGKIIREIVEKTGAKVNIEDDGTIKISSSSAKEIEAARKWIHSIVAEPEVGQIYEGTVVKTADFGAFVNFFGPRDGLVHISQLASERVAKTSDVVKEGDKVWVKLMGFDERGNVRLSLRVVDQATGREIPWKKERAAE</sequence>
<dbReference type="InterPro" id="IPR020568">
    <property type="entry name" value="Ribosomal_Su5_D2-typ_SF"/>
</dbReference>
<comment type="subcellular location">
    <subcellularLocation>
        <location evidence="8">Cytoplasm</location>
    </subcellularLocation>
</comment>
<dbReference type="InterPro" id="IPR003029">
    <property type="entry name" value="S1_domain"/>
</dbReference>
<dbReference type="InterPro" id="IPR036345">
    <property type="entry name" value="ExoRNase_PH_dom2_sf"/>
</dbReference>
<feature type="binding site" evidence="8">
    <location>
        <position position="646"/>
    </location>
    <ligand>
        <name>Mg(2+)</name>
        <dbReference type="ChEBI" id="CHEBI:18420"/>
    </ligand>
</feature>
<dbReference type="EC" id="2.7.7.8" evidence="8"/>
<dbReference type="FunFam" id="3.30.230.70:FF:000002">
    <property type="entry name" value="Polyribonucleotide nucleotidyltransferase"/>
    <property type="match status" value="1"/>
</dbReference>
<evidence type="ECO:0000256" key="8">
    <source>
        <dbReference type="HAMAP-Rule" id="MF_01595"/>
    </source>
</evidence>
<dbReference type="InterPro" id="IPR036612">
    <property type="entry name" value="KH_dom_type_1_sf"/>
</dbReference>
<comment type="similarity">
    <text evidence="1 8">Belongs to the polyribonucleotide nucleotidyltransferase family.</text>
</comment>
<protein>
    <recommendedName>
        <fullName evidence="8">Polyribonucleotide nucleotidyltransferase</fullName>
        <ecNumber evidence="8">2.7.7.8</ecNumber>
    </recommendedName>
    <alternativeName>
        <fullName evidence="8">Polynucleotide phosphorylase</fullName>
        <shortName evidence="8">PNPase</shortName>
    </alternativeName>
</protein>
<dbReference type="HAMAP" id="MF_01595">
    <property type="entry name" value="PNPase"/>
    <property type="match status" value="1"/>
</dbReference>
<gene>
    <name evidence="8" type="primary">pnp</name>
    <name evidence="10" type="ORF">EV129_117143</name>
</gene>
<dbReference type="GO" id="GO:0000287">
    <property type="term" value="F:magnesium ion binding"/>
    <property type="evidence" value="ECO:0007669"/>
    <property type="project" value="UniProtKB-UniRule"/>
</dbReference>
<feature type="binding site" evidence="8">
    <location>
        <position position="640"/>
    </location>
    <ligand>
        <name>Mg(2+)</name>
        <dbReference type="ChEBI" id="CHEBI:18420"/>
    </ligand>
</feature>
<organism evidence="10 11">
    <name type="scientific">Rhizobium azibense</name>
    <dbReference type="NCBI Taxonomy" id="1136135"/>
    <lineage>
        <taxon>Bacteria</taxon>
        <taxon>Pseudomonadati</taxon>
        <taxon>Pseudomonadota</taxon>
        <taxon>Alphaproteobacteria</taxon>
        <taxon>Hyphomicrobiales</taxon>
        <taxon>Rhizobiaceae</taxon>
        <taxon>Rhizobium/Agrobacterium group</taxon>
        <taxon>Rhizobium</taxon>
    </lineage>
</organism>
<feature type="domain" description="S1 motif" evidence="9">
    <location>
        <begin position="776"/>
        <end position="844"/>
    </location>
</feature>
<dbReference type="SUPFAM" id="SSF54211">
    <property type="entry name" value="Ribosomal protein S5 domain 2-like"/>
    <property type="match status" value="2"/>
</dbReference>
<keyword evidence="2 8" id="KW-0963">Cytoplasm</keyword>
<comment type="function">
    <text evidence="8">Involved in mRNA degradation. Catalyzes the phosphorolysis of single-stranded polyribonucleotides processively in the 3'- to 5'-direction.</text>
</comment>
<evidence type="ECO:0000313" key="11">
    <source>
        <dbReference type="Proteomes" id="UP000295507"/>
    </source>
</evidence>
<dbReference type="GO" id="GO:0003723">
    <property type="term" value="F:RNA binding"/>
    <property type="evidence" value="ECO:0007669"/>
    <property type="project" value="UniProtKB-UniRule"/>
</dbReference>
<keyword evidence="6 8" id="KW-0460">Magnesium</keyword>
<dbReference type="CDD" id="cd11364">
    <property type="entry name" value="RNase_PH_PNPase_2"/>
    <property type="match status" value="1"/>
</dbReference>
<dbReference type="FunFam" id="2.40.50.140:FF:000107">
    <property type="entry name" value="Polyribonucleotide nucleotidyltransferase"/>
    <property type="match status" value="1"/>
</dbReference>
<dbReference type="Pfam" id="PF01138">
    <property type="entry name" value="RNase_PH"/>
    <property type="match status" value="2"/>
</dbReference>
<dbReference type="InterPro" id="IPR004088">
    <property type="entry name" value="KH_dom_type_1"/>
</dbReference>
<dbReference type="FunFam" id="3.30.1370.10:FF:000001">
    <property type="entry name" value="Polyribonucleotide nucleotidyltransferase"/>
    <property type="match status" value="1"/>
</dbReference>
<dbReference type="InterPro" id="IPR012340">
    <property type="entry name" value="NA-bd_OB-fold"/>
</dbReference>
<dbReference type="GO" id="GO:0006402">
    <property type="term" value="P:mRNA catabolic process"/>
    <property type="evidence" value="ECO:0007669"/>
    <property type="project" value="UniProtKB-UniRule"/>
</dbReference>
<dbReference type="CDD" id="cd04472">
    <property type="entry name" value="S1_PNPase"/>
    <property type="match status" value="1"/>
</dbReference>
<dbReference type="PROSITE" id="PS50084">
    <property type="entry name" value="KH_TYPE_1"/>
    <property type="match status" value="1"/>
</dbReference>
<accession>A0A4R3RNP8</accession>
<dbReference type="SMART" id="SM00322">
    <property type="entry name" value="KH"/>
    <property type="match status" value="1"/>
</dbReference>
<evidence type="ECO:0000256" key="3">
    <source>
        <dbReference type="ARBA" id="ARBA00022679"/>
    </source>
</evidence>
<dbReference type="InterPro" id="IPR001247">
    <property type="entry name" value="ExoRNase_PH_dom1"/>
</dbReference>
<keyword evidence="4 8" id="KW-0548">Nucleotidyltransferase</keyword>
<dbReference type="Pfam" id="PF03725">
    <property type="entry name" value="RNase_PH_C"/>
    <property type="match status" value="1"/>
</dbReference>
<dbReference type="Pfam" id="PF00013">
    <property type="entry name" value="KH_1"/>
    <property type="match status" value="1"/>
</dbReference>
<dbReference type="PANTHER" id="PTHR11252:SF0">
    <property type="entry name" value="POLYRIBONUCLEOTIDE NUCLEOTIDYLTRANSFERASE 1, MITOCHONDRIAL"/>
    <property type="match status" value="1"/>
</dbReference>
<evidence type="ECO:0000256" key="5">
    <source>
        <dbReference type="ARBA" id="ARBA00022723"/>
    </source>
</evidence>
<dbReference type="SUPFAM" id="SSF55666">
    <property type="entry name" value="Ribonuclease PH domain 2-like"/>
    <property type="match status" value="2"/>
</dbReference>
<dbReference type="InterPro" id="IPR012162">
    <property type="entry name" value="PNPase"/>
</dbReference>
<evidence type="ECO:0000256" key="2">
    <source>
        <dbReference type="ARBA" id="ARBA00022490"/>
    </source>
</evidence>
<dbReference type="InterPro" id="IPR004087">
    <property type="entry name" value="KH_dom"/>
</dbReference>
<dbReference type="Pfam" id="PF00575">
    <property type="entry name" value="S1"/>
    <property type="match status" value="1"/>
</dbReference>
<dbReference type="Proteomes" id="UP000295507">
    <property type="component" value="Unassembled WGS sequence"/>
</dbReference>
<dbReference type="GO" id="GO:0000175">
    <property type="term" value="F:3'-5'-RNA exonuclease activity"/>
    <property type="evidence" value="ECO:0007669"/>
    <property type="project" value="TreeGrafter"/>
</dbReference>
<evidence type="ECO:0000256" key="6">
    <source>
        <dbReference type="ARBA" id="ARBA00022842"/>
    </source>
</evidence>
<dbReference type="GO" id="GO:0006396">
    <property type="term" value="P:RNA processing"/>
    <property type="evidence" value="ECO:0007669"/>
    <property type="project" value="InterPro"/>
</dbReference>
<keyword evidence="7 8" id="KW-0694">RNA-binding</keyword>
<keyword evidence="3 8" id="KW-0808">Transferase</keyword>
<proteinExistence type="inferred from homology"/>
<keyword evidence="5 8" id="KW-0479">Metal-binding</keyword>
<dbReference type="FunFam" id="3.30.230.70:FF:000001">
    <property type="entry name" value="Polyribonucleotide nucleotidyltransferase"/>
    <property type="match status" value="1"/>
</dbReference>
<evidence type="ECO:0000259" key="9">
    <source>
        <dbReference type="PROSITE" id="PS50126"/>
    </source>
</evidence>
<name>A0A4R3RNP8_9HYPH</name>
<dbReference type="GO" id="GO:0004654">
    <property type="term" value="F:polyribonucleotide nucleotidyltransferase activity"/>
    <property type="evidence" value="ECO:0007669"/>
    <property type="project" value="UniProtKB-UniRule"/>
</dbReference>
<dbReference type="InterPro" id="IPR015847">
    <property type="entry name" value="ExoRNase_PH_dom2"/>
</dbReference>
<dbReference type="NCBIfam" id="TIGR03591">
    <property type="entry name" value="polynuc_phos"/>
    <property type="match status" value="1"/>
</dbReference>
<evidence type="ECO:0000256" key="4">
    <source>
        <dbReference type="ARBA" id="ARBA00022695"/>
    </source>
</evidence>
<dbReference type="SUPFAM" id="SSF50249">
    <property type="entry name" value="Nucleic acid-binding proteins"/>
    <property type="match status" value="1"/>
</dbReference>
<dbReference type="InterPro" id="IPR027408">
    <property type="entry name" value="PNPase/RNase_PH_dom_sf"/>
</dbReference>
<comment type="catalytic activity">
    <reaction evidence="8">
        <text>RNA(n+1) + phosphate = RNA(n) + a ribonucleoside 5'-diphosphate</text>
        <dbReference type="Rhea" id="RHEA:22096"/>
        <dbReference type="Rhea" id="RHEA-COMP:14527"/>
        <dbReference type="Rhea" id="RHEA-COMP:17342"/>
        <dbReference type="ChEBI" id="CHEBI:43474"/>
        <dbReference type="ChEBI" id="CHEBI:57930"/>
        <dbReference type="ChEBI" id="CHEBI:140395"/>
        <dbReference type="EC" id="2.7.7.8"/>
    </reaction>
</comment>
<dbReference type="PROSITE" id="PS50126">
    <property type="entry name" value="S1"/>
    <property type="match status" value="1"/>
</dbReference>
<dbReference type="AlphaFoldDB" id="A0A4R3RNP8"/>
<dbReference type="PANTHER" id="PTHR11252">
    <property type="entry name" value="POLYRIBONUCLEOTIDE NUCLEOTIDYLTRANSFERASE"/>
    <property type="match status" value="1"/>
</dbReference>